<dbReference type="GO" id="GO:0120010">
    <property type="term" value="P:intermembrane phospholipid transfer"/>
    <property type="evidence" value="ECO:0007669"/>
    <property type="project" value="TreeGrafter"/>
</dbReference>
<dbReference type="Pfam" id="PF04333">
    <property type="entry name" value="MlaA"/>
    <property type="match status" value="1"/>
</dbReference>
<reference evidence="2" key="1">
    <citation type="submission" date="2018-10" db="EMBL/GenBank/DDBJ databases">
        <authorList>
            <person name="Gruber-Vodicka H."/>
            <person name="Jaeckle O."/>
        </authorList>
    </citation>
    <scope>NUCLEOTIDE SEQUENCE</scope>
</reference>
<accession>A0A484H558</accession>
<proteinExistence type="predicted"/>
<gene>
    <name evidence="2" type="ORF">RIEGSTA812A_PEG_559</name>
</gene>
<keyword evidence="2" id="KW-0449">Lipoprotein</keyword>
<evidence type="ECO:0000256" key="1">
    <source>
        <dbReference type="ARBA" id="ARBA00022729"/>
    </source>
</evidence>
<organism evidence="2">
    <name type="scientific">invertebrate metagenome</name>
    <dbReference type="NCBI Taxonomy" id="1711999"/>
    <lineage>
        <taxon>unclassified sequences</taxon>
        <taxon>metagenomes</taxon>
        <taxon>organismal metagenomes</taxon>
    </lineage>
</organism>
<dbReference type="AlphaFoldDB" id="A0A484H558"/>
<name>A0A484H558_9ZZZZ</name>
<sequence>MKRTWKLLSFYIVILLLTDLIAGCAGVPSVHDPDAVVEYQQANDPAEPTNRVVFHVNRGVNTMVFKPAARGYRAVPHLLRDMIHNFLTNWREPLVFIHDMLQGEFKRAGETAARFATNTALGFFGVGDVALAGLNIPHHDEDMGQTLAVWNVREGPYIVLPLFGPSNARDAVGRLVDCFLDPISLVTTIPTAASIGKMSVSGIDHLERHLDMLDDLERTSLDYYVSLRTLYRQHRAAEISNGRYKMIRDDLSYDSAAPKALLQSDRTAYP</sequence>
<dbReference type="PANTHER" id="PTHR30035">
    <property type="entry name" value="LIPOPROTEIN VACJ-RELATED"/>
    <property type="match status" value="1"/>
</dbReference>
<evidence type="ECO:0000313" key="2">
    <source>
        <dbReference type="EMBL" id="VBB69086.1"/>
    </source>
</evidence>
<dbReference type="EMBL" id="LR026963">
    <property type="protein sequence ID" value="VBB69086.1"/>
    <property type="molecule type" value="Genomic_DNA"/>
</dbReference>
<keyword evidence="1" id="KW-0732">Signal</keyword>
<dbReference type="PANTHER" id="PTHR30035:SF3">
    <property type="entry name" value="INTERMEMBRANE PHOSPHOLIPID TRANSPORT SYSTEM LIPOPROTEIN MLAA"/>
    <property type="match status" value="1"/>
</dbReference>
<dbReference type="PRINTS" id="PR01805">
    <property type="entry name" value="VACJLIPOPROT"/>
</dbReference>
<dbReference type="InterPro" id="IPR007428">
    <property type="entry name" value="MlaA"/>
</dbReference>
<protein>
    <submittedName>
        <fullName evidence="2">VacJ-like lipoprotein</fullName>
    </submittedName>
</protein>
<dbReference type="GO" id="GO:0016020">
    <property type="term" value="C:membrane"/>
    <property type="evidence" value="ECO:0007669"/>
    <property type="project" value="InterPro"/>
</dbReference>